<protein>
    <submittedName>
        <fullName evidence="2">Uncharacterized protein</fullName>
    </submittedName>
</protein>
<feature type="region of interest" description="Disordered" evidence="1">
    <location>
        <begin position="1"/>
        <end position="29"/>
    </location>
</feature>
<comment type="caution">
    <text evidence="2">The sequence shown here is derived from an EMBL/GenBank/DDBJ whole genome shotgun (WGS) entry which is preliminary data.</text>
</comment>
<dbReference type="AlphaFoldDB" id="A0AAN7PIP0"/>
<reference evidence="3" key="1">
    <citation type="submission" date="2023-01" db="EMBL/GenBank/DDBJ databases">
        <title>Key to firefly adult light organ development and bioluminescence: homeobox transcription factors regulate luciferase expression and transportation to peroxisome.</title>
        <authorList>
            <person name="Fu X."/>
        </authorList>
    </citation>
    <scope>NUCLEOTIDE SEQUENCE [LARGE SCALE GENOMIC DNA]</scope>
</reference>
<accession>A0AAN7PIP0</accession>
<dbReference type="EMBL" id="JARPUR010000001">
    <property type="protein sequence ID" value="KAK4887243.1"/>
    <property type="molecule type" value="Genomic_DNA"/>
</dbReference>
<evidence type="ECO:0000256" key="1">
    <source>
        <dbReference type="SAM" id="MobiDB-lite"/>
    </source>
</evidence>
<gene>
    <name evidence="2" type="ORF">RN001_003514</name>
</gene>
<keyword evidence="3" id="KW-1185">Reference proteome</keyword>
<name>A0AAN7PIP0_9COLE</name>
<organism evidence="2 3">
    <name type="scientific">Aquatica leii</name>
    <dbReference type="NCBI Taxonomy" id="1421715"/>
    <lineage>
        <taxon>Eukaryota</taxon>
        <taxon>Metazoa</taxon>
        <taxon>Ecdysozoa</taxon>
        <taxon>Arthropoda</taxon>
        <taxon>Hexapoda</taxon>
        <taxon>Insecta</taxon>
        <taxon>Pterygota</taxon>
        <taxon>Neoptera</taxon>
        <taxon>Endopterygota</taxon>
        <taxon>Coleoptera</taxon>
        <taxon>Polyphaga</taxon>
        <taxon>Elateriformia</taxon>
        <taxon>Elateroidea</taxon>
        <taxon>Lampyridae</taxon>
        <taxon>Luciolinae</taxon>
        <taxon>Aquatica</taxon>
    </lineage>
</organism>
<proteinExistence type="predicted"/>
<evidence type="ECO:0000313" key="3">
    <source>
        <dbReference type="Proteomes" id="UP001353858"/>
    </source>
</evidence>
<feature type="compositionally biased region" description="Low complexity" evidence="1">
    <location>
        <begin position="1"/>
        <end position="16"/>
    </location>
</feature>
<evidence type="ECO:0000313" key="2">
    <source>
        <dbReference type="EMBL" id="KAK4887243.1"/>
    </source>
</evidence>
<dbReference type="Proteomes" id="UP001353858">
    <property type="component" value="Unassembled WGS sequence"/>
</dbReference>
<sequence>MSNNNSASSADEASTNSKKRRRNSCDWNVNKRKLARQESREYVTMKGVTAPGKKVGPPCTLKFGRCQVDVCSEYERLNARIKDKNLNDTAKRVAVAELMVHKRRAKKFYAKIKEVELMCQDWPEVMGISFDYIQNLPLPNIPRLVKKHDRIYIPQDYETMIIFARKKIPFTVKEIRHNNILDFKKWWPLSYKKTCSLSVHGSNPPRTETFTVSSYRQFLY</sequence>